<dbReference type="GeneID" id="66065508"/>
<protein>
    <recommendedName>
        <fullName evidence="4">WSC domain-containing protein</fullName>
    </recommendedName>
</protein>
<evidence type="ECO:0000256" key="1">
    <source>
        <dbReference type="SAM" id="MobiDB-lite"/>
    </source>
</evidence>
<organism evidence="5 6">
    <name type="scientific">Ustilaginoidea virens</name>
    <name type="common">Rice false smut fungus</name>
    <name type="synonym">Villosiclava virens</name>
    <dbReference type="NCBI Taxonomy" id="1159556"/>
    <lineage>
        <taxon>Eukaryota</taxon>
        <taxon>Fungi</taxon>
        <taxon>Dikarya</taxon>
        <taxon>Ascomycota</taxon>
        <taxon>Pezizomycotina</taxon>
        <taxon>Sordariomycetes</taxon>
        <taxon>Hypocreomycetidae</taxon>
        <taxon>Hypocreales</taxon>
        <taxon>Clavicipitaceae</taxon>
        <taxon>Ustilaginoidea</taxon>
    </lineage>
</organism>
<keyword evidence="6" id="KW-1185">Reference proteome</keyword>
<keyword evidence="2" id="KW-0472">Membrane</keyword>
<dbReference type="Proteomes" id="UP000027002">
    <property type="component" value="Chromosome 4"/>
</dbReference>
<feature type="signal peptide" evidence="3">
    <location>
        <begin position="1"/>
        <end position="17"/>
    </location>
</feature>
<dbReference type="InterPro" id="IPR002889">
    <property type="entry name" value="WSC_carb-bd"/>
</dbReference>
<evidence type="ECO:0000313" key="6">
    <source>
        <dbReference type="Proteomes" id="UP000027002"/>
    </source>
</evidence>
<name>A0A8E5HSQ9_USTVR</name>
<evidence type="ECO:0000259" key="4">
    <source>
        <dbReference type="PROSITE" id="PS51212"/>
    </source>
</evidence>
<dbReference type="Pfam" id="PF01822">
    <property type="entry name" value="WSC"/>
    <property type="match status" value="1"/>
</dbReference>
<feature type="compositionally biased region" description="Low complexity" evidence="1">
    <location>
        <begin position="120"/>
        <end position="144"/>
    </location>
</feature>
<dbReference type="AlphaFoldDB" id="A0A8E5HSQ9"/>
<feature type="region of interest" description="Disordered" evidence="1">
    <location>
        <begin position="207"/>
        <end position="231"/>
    </location>
</feature>
<proteinExistence type="predicted"/>
<keyword evidence="2" id="KW-0812">Transmembrane</keyword>
<dbReference type="PROSITE" id="PS51212">
    <property type="entry name" value="WSC"/>
    <property type="match status" value="1"/>
</dbReference>
<accession>A0A8E5HSQ9</accession>
<sequence length="271" mass="27831">MTKKLLASLLTASLAAAELCANINTSTSKPNPSAFQSKGKCTETCQGSAYGILQGGNCWCSNYGPDQDAQRTGCTSPCPGYPFDMCGAIGLYSYVLLNEGMVQGVKGSVESTSTASSVAATTTSQATSSNTSAPSTTATTASATEPQRQDVTATIFVTPTAASAAPAPDPPPPVTGPVLAGIIVGSLAGLVVLAVCAYLLYARRRDGGPQMHRKTASTSTESVHPFAKPSFADTSGPLEMYSRGRLSVETVEAYMPGKSLRVMNPDPPEGT</sequence>
<feature type="region of interest" description="Disordered" evidence="1">
    <location>
        <begin position="120"/>
        <end position="149"/>
    </location>
</feature>
<dbReference type="EMBL" id="CP072756">
    <property type="protein sequence ID" value="QUC20489.1"/>
    <property type="molecule type" value="Genomic_DNA"/>
</dbReference>
<dbReference type="SMART" id="SM00321">
    <property type="entry name" value="WSC"/>
    <property type="match status" value="1"/>
</dbReference>
<feature type="transmembrane region" description="Helical" evidence="2">
    <location>
        <begin position="178"/>
        <end position="201"/>
    </location>
</feature>
<evidence type="ECO:0000313" key="5">
    <source>
        <dbReference type="EMBL" id="QUC20489.1"/>
    </source>
</evidence>
<evidence type="ECO:0000256" key="3">
    <source>
        <dbReference type="SAM" id="SignalP"/>
    </source>
</evidence>
<gene>
    <name evidence="5" type="ORF">UV8b_04730</name>
</gene>
<keyword evidence="3" id="KW-0732">Signal</keyword>
<feature type="domain" description="WSC" evidence="4">
    <location>
        <begin position="14"/>
        <end position="98"/>
    </location>
</feature>
<reference evidence="5" key="1">
    <citation type="submission" date="2020-03" db="EMBL/GenBank/DDBJ databases">
        <title>A mixture of massive structural variations and highly conserved coding sequences in Ustilaginoidea virens genome.</title>
        <authorList>
            <person name="Zhang K."/>
            <person name="Zhao Z."/>
            <person name="Zhang Z."/>
            <person name="Li Y."/>
            <person name="Hsiang T."/>
            <person name="Sun W."/>
        </authorList>
    </citation>
    <scope>NUCLEOTIDE SEQUENCE</scope>
    <source>
        <strain evidence="5">UV-8b</strain>
    </source>
</reference>
<keyword evidence="2" id="KW-1133">Transmembrane helix</keyword>
<evidence type="ECO:0000256" key="2">
    <source>
        <dbReference type="SAM" id="Phobius"/>
    </source>
</evidence>
<dbReference type="CDD" id="cd12087">
    <property type="entry name" value="TM_EGFR-like"/>
    <property type="match status" value="1"/>
</dbReference>
<dbReference type="KEGG" id="uvi:66065508"/>
<feature type="chain" id="PRO_5034711772" description="WSC domain-containing protein" evidence="3">
    <location>
        <begin position="18"/>
        <end position="271"/>
    </location>
</feature>
<dbReference type="OrthoDB" id="2537459at2759"/>
<dbReference type="RefSeq" id="XP_042998162.1">
    <property type="nucleotide sequence ID" value="XM_043142228.1"/>
</dbReference>